<evidence type="ECO:0000256" key="1">
    <source>
        <dbReference type="SAM" id="Phobius"/>
    </source>
</evidence>
<feature type="transmembrane region" description="Helical" evidence="1">
    <location>
        <begin position="106"/>
        <end position="127"/>
    </location>
</feature>
<reference evidence="2 3" key="1">
    <citation type="journal article" date="2023" name="J. Phycol.">
        <title>Chrysosporum ovalisporum is synonymous with the true-branching cyanobacterium Umezakia natans (Nostocales/Aphanizomenonaceae).</title>
        <authorList>
            <person name="McGregor G.B."/>
            <person name="Sendall B.C."/>
            <person name="Niiyama Y."/>
            <person name="Tuji A."/>
            <person name="Willis A."/>
        </authorList>
    </citation>
    <scope>NUCLEOTIDE SEQUENCE [LARGE SCALE GENOMIC DNA]</scope>
    <source>
        <strain evidence="2 3">FSS-62</strain>
    </source>
</reference>
<protein>
    <recommendedName>
        <fullName evidence="4">DUF2157 domain-containing protein</fullName>
    </recommendedName>
</protein>
<dbReference type="AlphaFoldDB" id="A0AA43GVZ8"/>
<accession>A0AA43GVZ8</accession>
<feature type="transmembrane region" description="Helical" evidence="1">
    <location>
        <begin position="363"/>
        <end position="379"/>
    </location>
</feature>
<keyword evidence="1" id="KW-1133">Transmembrane helix</keyword>
<feature type="transmembrane region" description="Helical" evidence="1">
    <location>
        <begin position="193"/>
        <end position="211"/>
    </location>
</feature>
<evidence type="ECO:0008006" key="4">
    <source>
        <dbReference type="Google" id="ProtNLM"/>
    </source>
</evidence>
<dbReference type="Proteomes" id="UP001159370">
    <property type="component" value="Unassembled WGS sequence"/>
</dbReference>
<feature type="transmembrane region" description="Helical" evidence="1">
    <location>
        <begin position="246"/>
        <end position="264"/>
    </location>
</feature>
<feature type="transmembrane region" description="Helical" evidence="1">
    <location>
        <begin position="431"/>
        <end position="448"/>
    </location>
</feature>
<evidence type="ECO:0000313" key="3">
    <source>
        <dbReference type="Proteomes" id="UP001159370"/>
    </source>
</evidence>
<dbReference type="EMBL" id="JANQDL010000021">
    <property type="protein sequence ID" value="MDH6062722.1"/>
    <property type="molecule type" value="Genomic_DNA"/>
</dbReference>
<organism evidence="2 3">
    <name type="scientific">Umezakia ovalisporum FSS-62</name>
    <dbReference type="NCBI Taxonomy" id="2971776"/>
    <lineage>
        <taxon>Bacteria</taxon>
        <taxon>Bacillati</taxon>
        <taxon>Cyanobacteriota</taxon>
        <taxon>Cyanophyceae</taxon>
        <taxon>Nostocales</taxon>
        <taxon>Nodulariaceae</taxon>
        <taxon>Umezakia</taxon>
    </lineage>
</organism>
<evidence type="ECO:0000313" key="2">
    <source>
        <dbReference type="EMBL" id="MDH6062722.1"/>
    </source>
</evidence>
<proteinExistence type="predicted"/>
<gene>
    <name evidence="2" type="ORF">NWP23_02720</name>
</gene>
<dbReference type="GeneID" id="83685005"/>
<feature type="transmembrane region" description="Helical" evidence="1">
    <location>
        <begin position="460"/>
        <end position="481"/>
    </location>
</feature>
<sequence length="534" mass="59670">MSLLVDRSSKILLGLPSSHPKLLEGLDIWLQLGLISDSLVRQVCQQFLVCPVQFEPERLIISEPLQPLPLAAVAPSIRIKTPKKPPQPNLAPWIFQSLGAQLRVHWLLLLGLFLVLVSSGVLAASHWERFPASGQYGVLFAYTLSFWGLGFWASKQNNLKSTARTFLIFTLLLVPMNFWVMDSFELWENYGGRLTMAMACPALTLITSALCKNPVVFANITTAKSQLVNILTLSCLHWGWQVHHFPVIAIYLGTLATTITTINLNRYQQQPPITSVNQSQQPGKLGMSLFAAVIVYGLALLLVRAIFVTRVDVTQLGLAIGICGWLATWLAQYRHPSFPLFPWQTLGSILLFLGWLITVVNQPGQAIVVSGFAVWYLGNRLKRYTLAVDLAVLFAIDLQIIWLTWRLVPFALQEKVIAIGVKLTNAENEPWALLSVALFPFLIFMVAITEKINYARYRKLAQYGQLLTFLFGGFLTAIAAINPTLRSLNLLFSTLVLVAITNRRSFASIPLIYLTHIIGLLTLCSTINWLLYKS</sequence>
<keyword evidence="1" id="KW-0812">Transmembrane</keyword>
<dbReference type="RefSeq" id="WP_280656846.1">
    <property type="nucleotide sequence ID" value="NZ_JANQDL010000021.1"/>
</dbReference>
<feature type="transmembrane region" description="Helical" evidence="1">
    <location>
        <begin position="133"/>
        <end position="153"/>
    </location>
</feature>
<name>A0AA43GVZ8_9CYAN</name>
<feature type="transmembrane region" description="Helical" evidence="1">
    <location>
        <begin position="386"/>
        <end position="405"/>
    </location>
</feature>
<comment type="caution">
    <text evidence="2">The sequence shown here is derived from an EMBL/GenBank/DDBJ whole genome shotgun (WGS) entry which is preliminary data.</text>
</comment>
<feature type="transmembrane region" description="Helical" evidence="1">
    <location>
        <begin position="313"/>
        <end position="331"/>
    </location>
</feature>
<feature type="transmembrane region" description="Helical" evidence="1">
    <location>
        <begin position="511"/>
        <end position="532"/>
    </location>
</feature>
<keyword evidence="1" id="KW-0472">Membrane</keyword>
<feature type="transmembrane region" description="Helical" evidence="1">
    <location>
        <begin position="165"/>
        <end position="181"/>
    </location>
</feature>
<feature type="transmembrane region" description="Helical" evidence="1">
    <location>
        <begin position="285"/>
        <end position="307"/>
    </location>
</feature>